<dbReference type="PROSITE" id="PS50076">
    <property type="entry name" value="DNAJ_2"/>
    <property type="match status" value="1"/>
</dbReference>
<dbReference type="Pfam" id="PF00226">
    <property type="entry name" value="DnaJ"/>
    <property type="match status" value="1"/>
</dbReference>
<evidence type="ECO:0000313" key="3">
    <source>
        <dbReference type="EMBL" id="CAL1388015.1"/>
    </source>
</evidence>
<evidence type="ECO:0000313" key="4">
    <source>
        <dbReference type="Proteomes" id="UP001497516"/>
    </source>
</evidence>
<reference evidence="3 4" key="1">
    <citation type="submission" date="2024-04" db="EMBL/GenBank/DDBJ databases">
        <authorList>
            <person name="Fracassetti M."/>
        </authorList>
    </citation>
    <scope>NUCLEOTIDE SEQUENCE [LARGE SCALE GENOMIC DNA]</scope>
</reference>
<dbReference type="PRINTS" id="PR00625">
    <property type="entry name" value="JDOMAIN"/>
</dbReference>
<organism evidence="3 4">
    <name type="scientific">Linum trigynum</name>
    <dbReference type="NCBI Taxonomy" id="586398"/>
    <lineage>
        <taxon>Eukaryota</taxon>
        <taxon>Viridiplantae</taxon>
        <taxon>Streptophyta</taxon>
        <taxon>Embryophyta</taxon>
        <taxon>Tracheophyta</taxon>
        <taxon>Spermatophyta</taxon>
        <taxon>Magnoliopsida</taxon>
        <taxon>eudicotyledons</taxon>
        <taxon>Gunneridae</taxon>
        <taxon>Pentapetalae</taxon>
        <taxon>rosids</taxon>
        <taxon>fabids</taxon>
        <taxon>Malpighiales</taxon>
        <taxon>Linaceae</taxon>
        <taxon>Linum</taxon>
    </lineage>
</organism>
<dbReference type="AlphaFoldDB" id="A0AAV2ER89"/>
<dbReference type="SMART" id="SM00271">
    <property type="entry name" value="DnaJ"/>
    <property type="match status" value="1"/>
</dbReference>
<dbReference type="PANTHER" id="PTHR45432">
    <property type="entry name" value="CHAPERONE PROTEIN DNAJ 11, CHLOROPLASTIC-LIKE"/>
    <property type="match status" value="1"/>
</dbReference>
<sequence>MFTVPSSAAMPLLQFPANGAPSSLNSPPAKSPVPLRRGQSIRASVAAFPEAIPTDCGSSNRPKPSLYDILKVSPTASFGEIKAAYRTLAKIHHPDQARSGDDDGGREFMEIRDAYERLSDPAVRALYDLSLGRRRMPVGSSGGYYTTRRWETDQCW</sequence>
<dbReference type="InterPro" id="IPR036869">
    <property type="entry name" value="J_dom_sf"/>
</dbReference>
<dbReference type="CDD" id="cd06257">
    <property type="entry name" value="DnaJ"/>
    <property type="match status" value="1"/>
</dbReference>
<dbReference type="InterPro" id="IPR018253">
    <property type="entry name" value="DnaJ_domain_CS"/>
</dbReference>
<dbReference type="InterPro" id="IPR001623">
    <property type="entry name" value="DnaJ_domain"/>
</dbReference>
<name>A0AAV2ER89_9ROSI</name>
<dbReference type="PROSITE" id="PS00636">
    <property type="entry name" value="DNAJ_1"/>
    <property type="match status" value="1"/>
</dbReference>
<feature type="region of interest" description="Disordered" evidence="1">
    <location>
        <begin position="15"/>
        <end position="36"/>
    </location>
</feature>
<proteinExistence type="predicted"/>
<evidence type="ECO:0000259" key="2">
    <source>
        <dbReference type="PROSITE" id="PS50076"/>
    </source>
</evidence>
<dbReference type="Proteomes" id="UP001497516">
    <property type="component" value="Chromosome 5"/>
</dbReference>
<dbReference type="PANTHER" id="PTHR45432:SF6">
    <property type="entry name" value="J DOMAIN-CONTAINING PROTEIN"/>
    <property type="match status" value="1"/>
</dbReference>
<evidence type="ECO:0000256" key="1">
    <source>
        <dbReference type="SAM" id="MobiDB-lite"/>
    </source>
</evidence>
<keyword evidence="4" id="KW-1185">Reference proteome</keyword>
<protein>
    <recommendedName>
        <fullName evidence="2">J domain-containing protein</fullName>
    </recommendedName>
</protein>
<accession>A0AAV2ER89</accession>
<dbReference type="SUPFAM" id="SSF46565">
    <property type="entry name" value="Chaperone J-domain"/>
    <property type="match status" value="1"/>
</dbReference>
<gene>
    <name evidence="3" type="ORF">LTRI10_LOCUS28964</name>
</gene>
<dbReference type="EMBL" id="OZ034818">
    <property type="protein sequence ID" value="CAL1388015.1"/>
    <property type="molecule type" value="Genomic_DNA"/>
</dbReference>
<dbReference type="Gene3D" id="1.10.287.110">
    <property type="entry name" value="DnaJ domain"/>
    <property type="match status" value="1"/>
</dbReference>
<feature type="domain" description="J" evidence="2">
    <location>
        <begin position="65"/>
        <end position="131"/>
    </location>
</feature>